<dbReference type="Proteomes" id="UP001596023">
    <property type="component" value="Unassembled WGS sequence"/>
</dbReference>
<gene>
    <name evidence="1" type="ORF">ACFO6W_20375</name>
</gene>
<dbReference type="InterPro" id="IPR052552">
    <property type="entry name" value="YeaO-like"/>
</dbReference>
<sequence length="121" mass="14527">MTEIKLKRVYEDPEGDDGFRVLVDRLWPRGMRKDHLKYDLWAKEVTPSPNLRKWFHEDIKNRWNDFVTMYQKELDGSDEVKDFIKIIESHNIVTLLYASREPLYNHASILKAYLEKVLGKM</sequence>
<accession>A0ABV9L0M5</accession>
<protein>
    <submittedName>
        <fullName evidence="1">DUF488 domain-containing protein</fullName>
    </submittedName>
</protein>
<dbReference type="PANTHER" id="PTHR36849:SF1">
    <property type="entry name" value="CYTOPLASMIC PROTEIN"/>
    <property type="match status" value="1"/>
</dbReference>
<reference evidence="2" key="1">
    <citation type="journal article" date="2019" name="Int. J. Syst. Evol. Microbiol.">
        <title>The Global Catalogue of Microorganisms (GCM) 10K type strain sequencing project: providing services to taxonomists for standard genome sequencing and annotation.</title>
        <authorList>
            <consortium name="The Broad Institute Genomics Platform"/>
            <consortium name="The Broad Institute Genome Sequencing Center for Infectious Disease"/>
            <person name="Wu L."/>
            <person name="Ma J."/>
        </authorList>
    </citation>
    <scope>NUCLEOTIDE SEQUENCE [LARGE SCALE GENOMIC DNA]</scope>
    <source>
        <strain evidence="2">CCUG 66188</strain>
    </source>
</reference>
<name>A0ABV9L0M5_9BACT</name>
<keyword evidence="2" id="KW-1185">Reference proteome</keyword>
<evidence type="ECO:0000313" key="1">
    <source>
        <dbReference type="EMBL" id="MFC4676045.1"/>
    </source>
</evidence>
<organism evidence="1 2">
    <name type="scientific">Dysgonomonas termitidis</name>
    <dbReference type="NCBI Taxonomy" id="1516126"/>
    <lineage>
        <taxon>Bacteria</taxon>
        <taxon>Pseudomonadati</taxon>
        <taxon>Bacteroidota</taxon>
        <taxon>Bacteroidia</taxon>
        <taxon>Bacteroidales</taxon>
        <taxon>Dysgonomonadaceae</taxon>
        <taxon>Dysgonomonas</taxon>
    </lineage>
</organism>
<dbReference type="EMBL" id="JBHSGN010000121">
    <property type="protein sequence ID" value="MFC4676045.1"/>
    <property type="molecule type" value="Genomic_DNA"/>
</dbReference>
<dbReference type="Pfam" id="PF22752">
    <property type="entry name" value="DUF488-N3i"/>
    <property type="match status" value="1"/>
</dbReference>
<comment type="caution">
    <text evidence="1">The sequence shown here is derived from an EMBL/GenBank/DDBJ whole genome shotgun (WGS) entry which is preliminary data.</text>
</comment>
<dbReference type="RefSeq" id="WP_379999870.1">
    <property type="nucleotide sequence ID" value="NZ_JBHSGN010000121.1"/>
</dbReference>
<evidence type="ECO:0000313" key="2">
    <source>
        <dbReference type="Proteomes" id="UP001596023"/>
    </source>
</evidence>
<proteinExistence type="predicted"/>
<dbReference type="PANTHER" id="PTHR36849">
    <property type="entry name" value="CYTOPLASMIC PROTEIN-RELATED"/>
    <property type="match status" value="1"/>
</dbReference>